<feature type="transmembrane region" description="Helical" evidence="1">
    <location>
        <begin position="135"/>
        <end position="155"/>
    </location>
</feature>
<sequence>MEPNNLPAADYSPLSQVFDLERRSSSEDGCRLLPHSLSREKDMIEPVARETLDPLAKRASSCTRTDLTFDTTKKPSGDTFHCFKFPILLLTLVIPLIGLVAWFVFTAPKVELFGSFAGLVIGGRFSQSFAKGIDIVYSGLLAPALMTALNFVWFSSARLAIRASRDRPQEQQRRIPLATWVTASGMSTGSYNVKDFLSLRRGRMWRLYCLILLALSTAFSWTTLSNIIAYEAYTEIIPSNVKYKLRTLNDMQIDSKTRTSDDILMSRPEVLGPQTSFKLNLQQQASISERLTTLLNQIATYNSSMLDSEGGYVVVNATDSSLADLDPSVMALYDIPAFRLSAICEPVQLAPPSLFPAQMNDDVVQILGRLSISNSTAERYAYWYPGVAEDIKSKYTSELAIVLFSPNYQHAVLGYMQKNTWNYSVLTQYGEIEPVVLNLTSAYGIMTTYSLHCSLLRQEGLANHTRSTGQIWELSGSRFQPSKSPQRSFIGDWQVMLNYHAMDETSTIPGIAPAIRGGGLACEIEMADWQLAMCPSTNFSTFAANFVLASGRAQSILFNVAAMDSSRDRPEYFYNVTGAVTQQFYHITYVPALLLASLLSLTIAASTAVGMTVYARWIQGDGMKTLREATPLRLVVDSGAGTLQDTASMTRLADLSDSQLQKVAKEVYIMTLACTPESLK</sequence>
<keyword evidence="1" id="KW-1133">Transmembrane helix</keyword>
<organism evidence="2 3">
    <name type="scientific">Hypocrea atroviridis (strain ATCC 20476 / IMI 206040)</name>
    <name type="common">Trichoderma atroviride</name>
    <dbReference type="NCBI Taxonomy" id="452589"/>
    <lineage>
        <taxon>Eukaryota</taxon>
        <taxon>Fungi</taxon>
        <taxon>Dikarya</taxon>
        <taxon>Ascomycota</taxon>
        <taxon>Pezizomycotina</taxon>
        <taxon>Sordariomycetes</taxon>
        <taxon>Hypocreomycetidae</taxon>
        <taxon>Hypocreales</taxon>
        <taxon>Hypocreaceae</taxon>
        <taxon>Trichoderma</taxon>
    </lineage>
</organism>
<dbReference type="Proteomes" id="UP000005426">
    <property type="component" value="Unassembled WGS sequence"/>
</dbReference>
<dbReference type="eggNOG" id="ENOG502SI9Q">
    <property type="taxonomic scope" value="Eukaryota"/>
</dbReference>
<proteinExistence type="predicted"/>
<evidence type="ECO:0000256" key="1">
    <source>
        <dbReference type="SAM" id="Phobius"/>
    </source>
</evidence>
<evidence type="ECO:0000313" key="2">
    <source>
        <dbReference type="EMBL" id="EHK44132.1"/>
    </source>
</evidence>
<dbReference type="OMA" id="QYRITYV"/>
<accession>G9P088</accession>
<keyword evidence="3" id="KW-1185">Reference proteome</keyword>
<dbReference type="AlphaFoldDB" id="G9P088"/>
<name>G9P088_HYPAI</name>
<dbReference type="OrthoDB" id="2840209at2759"/>
<gene>
    <name evidence="2" type="ORF">TRIATDRAFT_319447</name>
</gene>
<keyword evidence="1" id="KW-0472">Membrane</keyword>
<dbReference type="GeneID" id="25783434"/>
<dbReference type="HOGENOM" id="CLU_027655_0_0_1"/>
<dbReference type="EMBL" id="ABDG02000025">
    <property type="protein sequence ID" value="EHK44132.1"/>
    <property type="molecule type" value="Genomic_DNA"/>
</dbReference>
<comment type="caution">
    <text evidence="2">The sequence shown here is derived from an EMBL/GenBank/DDBJ whole genome shotgun (WGS) entry which is preliminary data.</text>
</comment>
<keyword evidence="1" id="KW-0812">Transmembrane</keyword>
<feature type="transmembrane region" description="Helical" evidence="1">
    <location>
        <begin position="83"/>
        <end position="105"/>
    </location>
</feature>
<feature type="transmembrane region" description="Helical" evidence="1">
    <location>
        <begin position="207"/>
        <end position="230"/>
    </location>
</feature>
<protein>
    <submittedName>
        <fullName evidence="2">Uncharacterized protein</fullName>
    </submittedName>
</protein>
<reference evidence="2 3" key="1">
    <citation type="journal article" date="2011" name="Genome Biol.">
        <title>Comparative genome sequence analysis underscores mycoparasitism as the ancestral life style of Trichoderma.</title>
        <authorList>
            <person name="Kubicek C.P."/>
            <person name="Herrera-Estrella A."/>
            <person name="Seidl-Seiboth V."/>
            <person name="Martinez D.A."/>
            <person name="Druzhinina I.S."/>
            <person name="Thon M."/>
            <person name="Zeilinger S."/>
            <person name="Casas-Flores S."/>
            <person name="Horwitz B.A."/>
            <person name="Mukherjee P.K."/>
            <person name="Mukherjee M."/>
            <person name="Kredics L."/>
            <person name="Alcaraz L.D."/>
            <person name="Aerts A."/>
            <person name="Antal Z."/>
            <person name="Atanasova L."/>
            <person name="Cervantes-Badillo M.G."/>
            <person name="Challacombe J."/>
            <person name="Chertkov O."/>
            <person name="McCluskey K."/>
            <person name="Coulpier F."/>
            <person name="Deshpande N."/>
            <person name="von Doehren H."/>
            <person name="Ebbole D.J."/>
            <person name="Esquivel-Naranjo E.U."/>
            <person name="Fekete E."/>
            <person name="Flipphi M."/>
            <person name="Glaser F."/>
            <person name="Gomez-Rodriguez E.Y."/>
            <person name="Gruber S."/>
            <person name="Han C."/>
            <person name="Henrissat B."/>
            <person name="Hermosa R."/>
            <person name="Hernandez-Onate M."/>
            <person name="Karaffa L."/>
            <person name="Kosti I."/>
            <person name="Le Crom S."/>
            <person name="Lindquist E."/>
            <person name="Lucas S."/>
            <person name="Luebeck M."/>
            <person name="Luebeck P.S."/>
            <person name="Margeot A."/>
            <person name="Metz B."/>
            <person name="Misra M."/>
            <person name="Nevalainen H."/>
            <person name="Omann M."/>
            <person name="Packer N."/>
            <person name="Perrone G."/>
            <person name="Uresti-Rivera E.E."/>
            <person name="Salamov A."/>
            <person name="Schmoll M."/>
            <person name="Seiboth B."/>
            <person name="Shapiro H."/>
            <person name="Sukno S."/>
            <person name="Tamayo-Ramos J.A."/>
            <person name="Tisch D."/>
            <person name="Wiest A."/>
            <person name="Wilkinson H.H."/>
            <person name="Zhang M."/>
            <person name="Coutinho P.M."/>
            <person name="Kenerley C.M."/>
            <person name="Monte E."/>
            <person name="Baker S.E."/>
            <person name="Grigoriev I.V."/>
        </authorList>
    </citation>
    <scope>NUCLEOTIDE SEQUENCE [LARGE SCALE GENOMIC DNA]</scope>
    <source>
        <strain evidence="3">ATCC 20476 / IMI 206040</strain>
    </source>
</reference>
<evidence type="ECO:0000313" key="3">
    <source>
        <dbReference type="Proteomes" id="UP000005426"/>
    </source>
</evidence>
<dbReference type="KEGG" id="tatv:25783434"/>
<feature type="transmembrane region" description="Helical" evidence="1">
    <location>
        <begin position="592"/>
        <end position="617"/>
    </location>
</feature>